<feature type="region of interest" description="Disordered" evidence="14">
    <location>
        <begin position="1"/>
        <end position="58"/>
    </location>
</feature>
<evidence type="ECO:0000256" key="15">
    <source>
        <dbReference type="SAM" id="Phobius"/>
    </source>
</evidence>
<evidence type="ECO:0000256" key="2">
    <source>
        <dbReference type="ARBA" id="ARBA00007577"/>
    </source>
</evidence>
<feature type="compositionally biased region" description="Basic and acidic residues" evidence="14">
    <location>
        <begin position="743"/>
        <end position="755"/>
    </location>
</feature>
<feature type="transmembrane region" description="Helical" evidence="15">
    <location>
        <begin position="825"/>
        <end position="850"/>
    </location>
</feature>
<evidence type="ECO:0000256" key="13">
    <source>
        <dbReference type="ARBA" id="ARBA00034018"/>
    </source>
</evidence>
<feature type="transmembrane region" description="Helical" evidence="15">
    <location>
        <begin position="261"/>
        <end position="281"/>
    </location>
</feature>
<reference evidence="18" key="2">
    <citation type="submission" date="2024-01" db="EMBL/GenBank/DDBJ databases">
        <authorList>
            <person name="He J."/>
            <person name="Wang M."/>
            <person name="Zheng J."/>
            <person name="Liu Z."/>
        </authorList>
    </citation>
    <scope>NUCLEOTIDE SEQUENCE</scope>
    <source>
        <strain evidence="18">ZL_2023a</strain>
        <tissue evidence="18">Muscle</tissue>
    </source>
</reference>
<dbReference type="InterPro" id="IPR011527">
    <property type="entry name" value="ABC1_TM_dom"/>
</dbReference>
<feature type="transmembrane region" description="Helical" evidence="15">
    <location>
        <begin position="928"/>
        <end position="945"/>
    </location>
</feature>
<dbReference type="CDD" id="cd03249">
    <property type="entry name" value="ABC_MTABC3_MDL1_MDL2"/>
    <property type="match status" value="2"/>
</dbReference>
<sequence>MDGTEKSQETEIQNGLKETHISMQEIAGDDLKKNGKKKKKKDEKEKEENNDEEEKKNELPPVPMLQLFRYSNLLEKWLMAAGVLAALIAGLCMPAMFILFGDVTNAFVYNDLLSSIDNTTNITLYIGDIPENVTLDVDEIIEMIKEKYGIKDFFEEVVRFGVGTIVIGAIQMVMGYIFVTAMNYAAEGQVYRLRGMFLQSILKQEIGWFDTHQTNDFASRVTEDLNKLQEGIGEKVGMFLFFMTIFLASIINAFIHGWELTLVILSVFPILGIATGIIAKVQSSLSNVEMKEYARAGSIAEEAISAIRTVVAFGGENKEVSRYDANLVHAKKAGVKRGLMTGFGMGLMWFIIYAAYSLAFYYGTGLILKSREGDGSFDPAKLIIVFFSVLMGAMNVGQAAPYVEAFSVARGAASTIFDIIERKSTIDPTSSDGERPPTVEGIIEMKDVHFNYPSRPDVKILQGIDLKIEPGQTVALVGTSGCGKSTCIQLIQRFYDPMSGKVLLDGNPIQNLNLGWLRDQIGVVGQEPVLFATTIAENIRYGRDGVSMEDIHNACKEANAHDFITKLPKQYETNVGERGAQMSGGQKQRIAIARALVRQPRILLLDEATSALDNQSEAVVQQALDKVRQGRTTVIVAHRLSTIKTADKIVVFSEGKIVESGTHEDLMKIKSLYYNLVTAQISPTELHKENKEMVSSVAKTAYDTESLTEISQDIMDDLANMAPTALVRSLSTRYSQRRRRASVKSEKNVDKNKIEEQEEEEEPFESVSTLKILKMNSSEWPYIVGGVIGSAMQGVIMPAYAVLFGEVLGTLSIAEPDEARREADLYALLFLVMGFIAAVSMFMQAYMFALSGELLTARLRKLTFNAMLHQEMGWFDEEKNSVGALCSRLSGDASAVQGATGSRVGTIVQAITTLGVSIIMGLYFDWRLGLVTLPFIPFVLIAVYLQSKILMGQSVTESKTLQDAGKIAIESITNIRTVASLHKEQHFAKKYSTALYKPHKDALKKSHLRGAAFGFAQAIPFYAYAVAMFYGGYLVNIKEISYENVFKVAEALILGTMMVGQAVAFAPNFSKAKVAASHIFKLLERRSAISSSPGVGLKLSGPVTNIELRGVHFSYPTRPDIPILTGMDVKVERGQTLALVGSSGCGKSTIISLLERFYDAKKGKVYISGEDIQALNVGWVRNQLGLVSQEPVLFDLTIAENIAYGDNSREIGHNEIVDAARQANIHSFIESLPNGYNTRVGAKGTQLSGGQKQRIAIARALVRNPTVLLLDEATSALDTESEKVVQEALEHAQKGRTSIVIAHRLSTIQNANTIAVVQGGQVVEAGTHQQLIEKQGHYFSLYKTNK</sequence>
<feature type="transmembrane region" description="Helical" evidence="15">
    <location>
        <begin position="236"/>
        <end position="255"/>
    </location>
</feature>
<evidence type="ECO:0000313" key="18">
    <source>
        <dbReference type="EMBL" id="KAK8735749.1"/>
    </source>
</evidence>
<keyword evidence="4" id="KW-0813">Transport</keyword>
<feature type="transmembrane region" description="Helical" evidence="15">
    <location>
        <begin position="77"/>
        <end position="100"/>
    </location>
</feature>
<feature type="region of interest" description="Disordered" evidence="14">
    <location>
        <begin position="738"/>
        <end position="761"/>
    </location>
</feature>
<dbReference type="Gene3D" id="3.40.50.300">
    <property type="entry name" value="P-loop containing nucleotide triphosphate hydrolases"/>
    <property type="match status" value="2"/>
</dbReference>
<dbReference type="InterPro" id="IPR039421">
    <property type="entry name" value="Type_1_exporter"/>
</dbReference>
<feature type="transmembrane region" description="Helical" evidence="15">
    <location>
        <begin position="780"/>
        <end position="805"/>
    </location>
</feature>
<evidence type="ECO:0000256" key="1">
    <source>
        <dbReference type="ARBA" id="ARBA00004141"/>
    </source>
</evidence>
<dbReference type="Pfam" id="PF00664">
    <property type="entry name" value="ABC_membrane"/>
    <property type="match status" value="2"/>
</dbReference>
<dbReference type="Proteomes" id="UP001445076">
    <property type="component" value="Unassembled WGS sequence"/>
</dbReference>
<comment type="caution">
    <text evidence="18">The sequence shown here is derived from an EMBL/GenBank/DDBJ whole genome shotgun (WGS) entry which is preliminary data.</text>
</comment>
<feature type="domain" description="ABC transporter" evidence="16">
    <location>
        <begin position="443"/>
        <end position="679"/>
    </location>
</feature>
<dbReference type="FunFam" id="1.20.1560.10:FF:000018">
    <property type="entry name" value="ATP-binding cassette subfamily B member 11"/>
    <property type="match status" value="1"/>
</dbReference>
<evidence type="ECO:0000256" key="4">
    <source>
        <dbReference type="ARBA" id="ARBA00022448"/>
    </source>
</evidence>
<evidence type="ECO:0000256" key="6">
    <source>
        <dbReference type="ARBA" id="ARBA00022737"/>
    </source>
</evidence>
<keyword evidence="11 15" id="KW-0472">Membrane</keyword>
<evidence type="ECO:0000313" key="19">
    <source>
        <dbReference type="Proteomes" id="UP001445076"/>
    </source>
</evidence>
<dbReference type="InterPro" id="IPR027417">
    <property type="entry name" value="P-loop_NTPase"/>
</dbReference>
<evidence type="ECO:0000259" key="16">
    <source>
        <dbReference type="PROSITE" id="PS50893"/>
    </source>
</evidence>
<evidence type="ECO:0000256" key="7">
    <source>
        <dbReference type="ARBA" id="ARBA00022741"/>
    </source>
</evidence>
<dbReference type="GO" id="GO:0016887">
    <property type="term" value="F:ATP hydrolysis activity"/>
    <property type="evidence" value="ECO:0007669"/>
    <property type="project" value="InterPro"/>
</dbReference>
<dbReference type="PANTHER" id="PTHR43394">
    <property type="entry name" value="ATP-DEPENDENT PERMEASE MDL1, MITOCHONDRIAL"/>
    <property type="match status" value="1"/>
</dbReference>
<comment type="subcellular location">
    <subcellularLocation>
        <location evidence="1">Membrane</location>
        <topology evidence="1">Multi-pass membrane protein</topology>
    </subcellularLocation>
</comment>
<dbReference type="InterPro" id="IPR003593">
    <property type="entry name" value="AAA+_ATPase"/>
</dbReference>
<keyword evidence="7" id="KW-0547">Nucleotide-binding</keyword>
<keyword evidence="19" id="KW-1185">Reference proteome</keyword>
<dbReference type="GO" id="GO:0015421">
    <property type="term" value="F:ABC-type oligopeptide transporter activity"/>
    <property type="evidence" value="ECO:0007669"/>
    <property type="project" value="TreeGrafter"/>
</dbReference>
<reference evidence="18 19" key="1">
    <citation type="journal article" date="2024" name="BMC Genomics">
        <title>Genome assembly of redclaw crayfish (Cherax quadricarinatus) provides insights into its immune adaptation and hypoxia tolerance.</title>
        <authorList>
            <person name="Liu Z."/>
            <person name="Zheng J."/>
            <person name="Li H."/>
            <person name="Fang K."/>
            <person name="Wang S."/>
            <person name="He J."/>
            <person name="Zhou D."/>
            <person name="Weng S."/>
            <person name="Chi M."/>
            <person name="Gu Z."/>
            <person name="He J."/>
            <person name="Li F."/>
            <person name="Wang M."/>
        </authorList>
    </citation>
    <scope>NUCLEOTIDE SEQUENCE [LARGE SCALE GENOMIC DNA]</scope>
    <source>
        <strain evidence="18">ZL_2023a</strain>
    </source>
</reference>
<dbReference type="InterPro" id="IPR003439">
    <property type="entry name" value="ABC_transporter-like_ATP-bd"/>
</dbReference>
<feature type="transmembrane region" description="Helical" evidence="15">
    <location>
        <begin position="1010"/>
        <end position="1031"/>
    </location>
</feature>
<dbReference type="GO" id="GO:0008559">
    <property type="term" value="F:ABC-type xenobiotic transporter activity"/>
    <property type="evidence" value="ECO:0007669"/>
    <property type="project" value="UniProtKB-EC"/>
</dbReference>
<keyword evidence="10 15" id="KW-1133">Transmembrane helix</keyword>
<feature type="transmembrane region" description="Helical" evidence="15">
    <location>
        <begin position="160"/>
        <end position="186"/>
    </location>
</feature>
<feature type="domain" description="ABC transmembrane type-1" evidence="17">
    <location>
        <begin position="80"/>
        <end position="406"/>
    </location>
</feature>
<dbReference type="EMBL" id="JARKIK010000046">
    <property type="protein sequence ID" value="KAK8735748.1"/>
    <property type="molecule type" value="Genomic_DNA"/>
</dbReference>
<dbReference type="Gene3D" id="1.20.1560.10">
    <property type="entry name" value="ABC transporter type 1, transmembrane domain"/>
    <property type="match status" value="2"/>
</dbReference>
<proteinExistence type="inferred from homology"/>
<keyword evidence="8" id="KW-0067">ATP-binding</keyword>
<dbReference type="FunFam" id="1.20.1560.10:FF:000121">
    <property type="entry name" value="ABC transporter B family member 9"/>
    <property type="match status" value="1"/>
</dbReference>
<accession>A0AAW0XCE8</accession>
<dbReference type="FunFam" id="3.40.50.300:FF:000479">
    <property type="entry name" value="Multidrug resistance protein 1A"/>
    <property type="match status" value="2"/>
</dbReference>
<dbReference type="PROSITE" id="PS00211">
    <property type="entry name" value="ABC_TRANSPORTER_1"/>
    <property type="match status" value="2"/>
</dbReference>
<dbReference type="EC" id="7.6.2.2" evidence="3"/>
<evidence type="ECO:0000256" key="5">
    <source>
        <dbReference type="ARBA" id="ARBA00022692"/>
    </source>
</evidence>
<evidence type="ECO:0000256" key="3">
    <source>
        <dbReference type="ARBA" id="ARBA00012191"/>
    </source>
</evidence>
<dbReference type="GO" id="GO:0005743">
    <property type="term" value="C:mitochondrial inner membrane"/>
    <property type="evidence" value="ECO:0007669"/>
    <property type="project" value="TreeGrafter"/>
</dbReference>
<dbReference type="SUPFAM" id="SSF52540">
    <property type="entry name" value="P-loop containing nucleoside triphosphate hydrolases"/>
    <property type="match status" value="2"/>
</dbReference>
<feature type="transmembrane region" description="Helical" evidence="15">
    <location>
        <begin position="339"/>
        <end position="362"/>
    </location>
</feature>
<dbReference type="CDD" id="cd18577">
    <property type="entry name" value="ABC_6TM_Pgp_ABCB1_D1_like"/>
    <property type="match status" value="1"/>
</dbReference>
<dbReference type="SUPFAM" id="SSF90123">
    <property type="entry name" value="ABC transporter transmembrane region"/>
    <property type="match status" value="2"/>
</dbReference>
<dbReference type="CDD" id="cd18578">
    <property type="entry name" value="ABC_6TM_Pgp_ABCB1_D2_like"/>
    <property type="match status" value="1"/>
</dbReference>
<evidence type="ECO:0000256" key="8">
    <source>
        <dbReference type="ARBA" id="ARBA00022840"/>
    </source>
</evidence>
<dbReference type="GO" id="GO:0097254">
    <property type="term" value="P:renal tubular secretion"/>
    <property type="evidence" value="ECO:0007669"/>
    <property type="project" value="UniProtKB-ARBA"/>
</dbReference>
<evidence type="ECO:0000256" key="11">
    <source>
        <dbReference type="ARBA" id="ARBA00023136"/>
    </source>
</evidence>
<feature type="transmembrane region" description="Helical" evidence="15">
    <location>
        <begin position="904"/>
        <end position="922"/>
    </location>
</feature>
<feature type="domain" description="ABC transmembrane type-1" evidence="17">
    <location>
        <begin position="784"/>
        <end position="1071"/>
    </location>
</feature>
<dbReference type="InterPro" id="IPR036640">
    <property type="entry name" value="ABC1_TM_sf"/>
</dbReference>
<comment type="catalytic activity">
    <reaction evidence="13">
        <text>ATP + H2O + xenobioticSide 1 = ADP + phosphate + xenobioticSide 2.</text>
        <dbReference type="EC" id="7.6.2.2"/>
    </reaction>
</comment>
<keyword evidence="9" id="KW-1278">Translocase</keyword>
<evidence type="ECO:0000256" key="10">
    <source>
        <dbReference type="ARBA" id="ARBA00022989"/>
    </source>
</evidence>
<comment type="similarity">
    <text evidence="2">Belongs to the ABC transporter superfamily. ABCB family. Multidrug resistance exporter (TC 3.A.1.201) subfamily.</text>
</comment>
<dbReference type="GO" id="GO:0090374">
    <property type="term" value="P:oligopeptide export from mitochondrion"/>
    <property type="evidence" value="ECO:0007669"/>
    <property type="project" value="TreeGrafter"/>
</dbReference>
<evidence type="ECO:0000259" key="17">
    <source>
        <dbReference type="PROSITE" id="PS50929"/>
    </source>
</evidence>
<dbReference type="PROSITE" id="PS50893">
    <property type="entry name" value="ABC_TRANSPORTER_2"/>
    <property type="match status" value="2"/>
</dbReference>
<dbReference type="PROSITE" id="PS50929">
    <property type="entry name" value="ABC_TM1F"/>
    <property type="match status" value="2"/>
</dbReference>
<dbReference type="SMART" id="SM00382">
    <property type="entry name" value="AAA"/>
    <property type="match status" value="2"/>
</dbReference>
<organism evidence="18 19">
    <name type="scientific">Cherax quadricarinatus</name>
    <name type="common">Australian red claw crayfish</name>
    <dbReference type="NCBI Taxonomy" id="27406"/>
    <lineage>
        <taxon>Eukaryota</taxon>
        <taxon>Metazoa</taxon>
        <taxon>Ecdysozoa</taxon>
        <taxon>Arthropoda</taxon>
        <taxon>Crustacea</taxon>
        <taxon>Multicrustacea</taxon>
        <taxon>Malacostraca</taxon>
        <taxon>Eumalacostraca</taxon>
        <taxon>Eucarida</taxon>
        <taxon>Decapoda</taxon>
        <taxon>Pleocyemata</taxon>
        <taxon>Astacidea</taxon>
        <taxon>Parastacoidea</taxon>
        <taxon>Parastacidae</taxon>
        <taxon>Cherax</taxon>
    </lineage>
</organism>
<evidence type="ECO:0000256" key="9">
    <source>
        <dbReference type="ARBA" id="ARBA00022967"/>
    </source>
</evidence>
<name>A0AAW0XCE8_CHEQU</name>
<dbReference type="GO" id="GO:0005524">
    <property type="term" value="F:ATP binding"/>
    <property type="evidence" value="ECO:0007669"/>
    <property type="project" value="UniProtKB-KW"/>
</dbReference>
<keyword evidence="12" id="KW-0325">Glycoprotein</keyword>
<evidence type="ECO:0000256" key="14">
    <source>
        <dbReference type="SAM" id="MobiDB-lite"/>
    </source>
</evidence>
<dbReference type="Pfam" id="PF00005">
    <property type="entry name" value="ABC_tran"/>
    <property type="match status" value="2"/>
</dbReference>
<gene>
    <name evidence="18" type="ORF">OTU49_005300</name>
</gene>
<dbReference type="InterPro" id="IPR017871">
    <property type="entry name" value="ABC_transporter-like_CS"/>
</dbReference>
<keyword evidence="5 15" id="KW-0812">Transmembrane</keyword>
<feature type="transmembrane region" description="Helical" evidence="15">
    <location>
        <begin position="1051"/>
        <end position="1069"/>
    </location>
</feature>
<dbReference type="EMBL" id="JARKIK010000046">
    <property type="protein sequence ID" value="KAK8735749.1"/>
    <property type="molecule type" value="Genomic_DNA"/>
</dbReference>
<evidence type="ECO:0000256" key="12">
    <source>
        <dbReference type="ARBA" id="ARBA00023180"/>
    </source>
</evidence>
<protein>
    <recommendedName>
        <fullName evidence="3">ABC-type xenobiotic transporter</fullName>
        <ecNumber evidence="3">7.6.2.2</ecNumber>
    </recommendedName>
</protein>
<dbReference type="PANTHER" id="PTHR43394:SF27">
    <property type="entry name" value="ATP-DEPENDENT TRANSLOCASE ABCB1-LIKE"/>
    <property type="match status" value="1"/>
</dbReference>
<feature type="domain" description="ABC transporter" evidence="16">
    <location>
        <begin position="1106"/>
        <end position="1344"/>
    </location>
</feature>
<feature type="compositionally biased region" description="Basic and acidic residues" evidence="14">
    <location>
        <begin position="42"/>
        <end position="58"/>
    </location>
</feature>
<dbReference type="GO" id="GO:0017085">
    <property type="term" value="P:response to insecticide"/>
    <property type="evidence" value="ECO:0007669"/>
    <property type="project" value="UniProtKB-ARBA"/>
</dbReference>
<keyword evidence="6" id="KW-0677">Repeat</keyword>